<evidence type="ECO:0000313" key="7">
    <source>
        <dbReference type="Proteomes" id="UP001156670"/>
    </source>
</evidence>
<dbReference type="Proteomes" id="UP001156670">
    <property type="component" value="Unassembled WGS sequence"/>
</dbReference>
<dbReference type="SUPFAM" id="SSF88659">
    <property type="entry name" value="Sigma3 and sigma4 domains of RNA polymerase sigma factors"/>
    <property type="match status" value="1"/>
</dbReference>
<keyword evidence="7" id="KW-1185">Reference proteome</keyword>
<protein>
    <submittedName>
        <fullName evidence="6">Sigma 28 (Flagella/sporulation)</fullName>
    </submittedName>
</protein>
<evidence type="ECO:0000256" key="2">
    <source>
        <dbReference type="ARBA" id="ARBA00023082"/>
    </source>
</evidence>
<dbReference type="PANTHER" id="PTHR30385">
    <property type="entry name" value="SIGMA FACTOR F FLAGELLAR"/>
    <property type="match status" value="1"/>
</dbReference>
<feature type="domain" description="RNA polymerase sigma-70" evidence="5">
    <location>
        <begin position="215"/>
        <end position="241"/>
    </location>
</feature>
<comment type="caution">
    <text evidence="6">The sequence shown here is derived from an EMBL/GenBank/DDBJ whole genome shotgun (WGS) entry which is preliminary data.</text>
</comment>
<dbReference type="NCBIfam" id="TIGR02937">
    <property type="entry name" value="sigma70-ECF"/>
    <property type="match status" value="1"/>
</dbReference>
<proteinExistence type="predicted"/>
<keyword evidence="3" id="KW-0238">DNA-binding</keyword>
<evidence type="ECO:0000256" key="4">
    <source>
        <dbReference type="ARBA" id="ARBA00023163"/>
    </source>
</evidence>
<dbReference type="InterPro" id="IPR013325">
    <property type="entry name" value="RNA_pol_sigma_r2"/>
</dbReference>
<dbReference type="PANTHER" id="PTHR30385:SF8">
    <property type="entry name" value="RNA POLYMERASE SIGMA-E FACTOR"/>
    <property type="match status" value="1"/>
</dbReference>
<keyword evidence="2" id="KW-0731">Sigma factor</keyword>
<evidence type="ECO:0000313" key="6">
    <source>
        <dbReference type="EMBL" id="GLQ92652.1"/>
    </source>
</evidence>
<evidence type="ECO:0000259" key="5">
    <source>
        <dbReference type="PROSITE" id="PS00716"/>
    </source>
</evidence>
<dbReference type="InterPro" id="IPR007630">
    <property type="entry name" value="RNA_pol_sigma70_r4"/>
</dbReference>
<dbReference type="RefSeq" id="WP_284320371.1">
    <property type="nucleotide sequence ID" value="NZ_BSOB01000010.1"/>
</dbReference>
<dbReference type="SUPFAM" id="SSF88946">
    <property type="entry name" value="Sigma2 domain of RNA polymerase sigma factors"/>
    <property type="match status" value="1"/>
</dbReference>
<dbReference type="Gene3D" id="1.20.140.160">
    <property type="match status" value="1"/>
</dbReference>
<dbReference type="InterPro" id="IPR014284">
    <property type="entry name" value="RNA_pol_sigma-70_dom"/>
</dbReference>
<dbReference type="InterPro" id="IPR000943">
    <property type="entry name" value="RNA_pol_sigma70"/>
</dbReference>
<dbReference type="Pfam" id="PF04545">
    <property type="entry name" value="Sigma70_r4"/>
    <property type="match status" value="1"/>
</dbReference>
<keyword evidence="1" id="KW-0805">Transcription regulation</keyword>
<dbReference type="Pfam" id="PF04542">
    <property type="entry name" value="Sigma70_r2"/>
    <property type="match status" value="1"/>
</dbReference>
<dbReference type="InterPro" id="IPR007627">
    <property type="entry name" value="RNA_pol_sigma70_r2"/>
</dbReference>
<dbReference type="InterPro" id="IPR013324">
    <property type="entry name" value="RNA_pol_sigma_r3/r4-like"/>
</dbReference>
<accession>A0ABQ5XMT4</accession>
<dbReference type="PROSITE" id="PS00716">
    <property type="entry name" value="SIGMA70_2"/>
    <property type="match status" value="1"/>
</dbReference>
<sequence length="255" mass="28368">MSGQPLLPATTHAAGSADKAELDTHWLSLQSSADSGARETIFQHYLPYAKRIASRIYATHGRDGIDYNDFVQLACVGLLESIDRFDPQRGISFKTYCTPRIRGAILNGIDKFGDAREQMSFSKRVRRERLESLTDAESEDSQFTYLSSLATGLAIGFMLDGTGMYFSDKDSPSPYGNSYENAAWEQARLALRRAVATLPEKASKVIRYHYFDLLSFEQIASLLGLSRGRVSQIHRASLEELKKVLQPSHSTTVTG</sequence>
<name>A0ABQ5XMT4_9GAMM</name>
<dbReference type="EMBL" id="BSOB01000010">
    <property type="protein sequence ID" value="GLQ92652.1"/>
    <property type="molecule type" value="Genomic_DNA"/>
</dbReference>
<gene>
    <name evidence="6" type="ORF">GCM10007901_16030</name>
</gene>
<evidence type="ECO:0000256" key="3">
    <source>
        <dbReference type="ARBA" id="ARBA00023125"/>
    </source>
</evidence>
<reference evidence="7" key="1">
    <citation type="journal article" date="2019" name="Int. J. Syst. Evol. Microbiol.">
        <title>The Global Catalogue of Microorganisms (GCM) 10K type strain sequencing project: providing services to taxonomists for standard genome sequencing and annotation.</title>
        <authorList>
            <consortium name="The Broad Institute Genomics Platform"/>
            <consortium name="The Broad Institute Genome Sequencing Center for Infectious Disease"/>
            <person name="Wu L."/>
            <person name="Ma J."/>
        </authorList>
    </citation>
    <scope>NUCLEOTIDE SEQUENCE [LARGE SCALE GENOMIC DNA]</scope>
    <source>
        <strain evidence="7">NBRC 111980</strain>
    </source>
</reference>
<dbReference type="Gene3D" id="1.10.1740.10">
    <property type="match status" value="1"/>
</dbReference>
<evidence type="ECO:0000256" key="1">
    <source>
        <dbReference type="ARBA" id="ARBA00023015"/>
    </source>
</evidence>
<dbReference type="CDD" id="cd06171">
    <property type="entry name" value="Sigma70_r4"/>
    <property type="match status" value="1"/>
</dbReference>
<dbReference type="PRINTS" id="PR00046">
    <property type="entry name" value="SIGMA70FCT"/>
</dbReference>
<organism evidence="6 7">
    <name type="scientific">Dyella acidisoli</name>
    <dbReference type="NCBI Taxonomy" id="1867834"/>
    <lineage>
        <taxon>Bacteria</taxon>
        <taxon>Pseudomonadati</taxon>
        <taxon>Pseudomonadota</taxon>
        <taxon>Gammaproteobacteria</taxon>
        <taxon>Lysobacterales</taxon>
        <taxon>Rhodanobacteraceae</taxon>
        <taxon>Dyella</taxon>
    </lineage>
</organism>
<keyword evidence="4" id="KW-0804">Transcription</keyword>